<dbReference type="Pfam" id="PF02230">
    <property type="entry name" value="Abhydrolase_2"/>
    <property type="match status" value="1"/>
</dbReference>
<dbReference type="Gene3D" id="3.40.50.1820">
    <property type="entry name" value="alpha/beta hydrolase"/>
    <property type="match status" value="1"/>
</dbReference>
<evidence type="ECO:0000313" key="2">
    <source>
        <dbReference type="EMBL" id="KRK99832.1"/>
    </source>
</evidence>
<sequence>MTDIHAAFFSGHTELAPVLMLHGTGGDESDLLPIATFLFPQHPKLGIRGRVSENGSNRYFMRHTDGTFDLDSLSHETDWLLEAIQTKTTEHHLDASRLIVLGFSNGANVAAYAMLHKTVPFKRAVLLHPMLIDPAESVANLADTRVFTSYGDVDPIVSKDNFDALTAQLTAQQASVEPFKNHQSHHLTQAELLAAKDWLTKNA</sequence>
<dbReference type="GO" id="GO:0016787">
    <property type="term" value="F:hydrolase activity"/>
    <property type="evidence" value="ECO:0007669"/>
    <property type="project" value="InterPro"/>
</dbReference>
<name>A0A0R1LWQ8_9LACO</name>
<dbReference type="AlphaFoldDB" id="A0A0R1LWQ8"/>
<dbReference type="InterPro" id="IPR029058">
    <property type="entry name" value="AB_hydrolase_fold"/>
</dbReference>
<dbReference type="SUPFAM" id="SSF53474">
    <property type="entry name" value="alpha/beta-Hydrolases"/>
    <property type="match status" value="1"/>
</dbReference>
<evidence type="ECO:0000259" key="1">
    <source>
        <dbReference type="Pfam" id="PF02230"/>
    </source>
</evidence>
<dbReference type="PATRIC" id="fig|1423776.4.peg.2220"/>
<feature type="domain" description="Phospholipase/carboxylesterase/thioesterase" evidence="1">
    <location>
        <begin position="82"/>
        <end position="201"/>
    </location>
</feature>
<protein>
    <submittedName>
        <fullName evidence="2">Phospholipase carboxylesterase family protein</fullName>
    </submittedName>
</protein>
<dbReference type="STRING" id="1423776.FD04_GL002193"/>
<organism evidence="2 3">
    <name type="scientific">Secundilactobacillus odoratitofui DSM 19909 = JCM 15043</name>
    <dbReference type="NCBI Taxonomy" id="1423776"/>
    <lineage>
        <taxon>Bacteria</taxon>
        <taxon>Bacillati</taxon>
        <taxon>Bacillota</taxon>
        <taxon>Bacilli</taxon>
        <taxon>Lactobacillales</taxon>
        <taxon>Lactobacillaceae</taxon>
        <taxon>Secundilactobacillus</taxon>
    </lineage>
</organism>
<proteinExistence type="predicted"/>
<comment type="caution">
    <text evidence="2">The sequence shown here is derived from an EMBL/GenBank/DDBJ whole genome shotgun (WGS) entry which is preliminary data.</text>
</comment>
<dbReference type="RefSeq" id="WP_056946335.1">
    <property type="nucleotide sequence ID" value="NZ_AZEE01000002.1"/>
</dbReference>
<evidence type="ECO:0000313" key="3">
    <source>
        <dbReference type="Proteomes" id="UP000051160"/>
    </source>
</evidence>
<reference evidence="2 3" key="1">
    <citation type="journal article" date="2015" name="Genome Announc.">
        <title>Expanding the biotechnology potential of lactobacilli through comparative genomics of 213 strains and associated genera.</title>
        <authorList>
            <person name="Sun Z."/>
            <person name="Harris H.M."/>
            <person name="McCann A."/>
            <person name="Guo C."/>
            <person name="Argimon S."/>
            <person name="Zhang W."/>
            <person name="Yang X."/>
            <person name="Jeffery I.B."/>
            <person name="Cooney J.C."/>
            <person name="Kagawa T.F."/>
            <person name="Liu W."/>
            <person name="Song Y."/>
            <person name="Salvetti E."/>
            <person name="Wrobel A."/>
            <person name="Rasinkangas P."/>
            <person name="Parkhill J."/>
            <person name="Rea M.C."/>
            <person name="O'Sullivan O."/>
            <person name="Ritari J."/>
            <person name="Douillard F.P."/>
            <person name="Paul Ross R."/>
            <person name="Yang R."/>
            <person name="Briner A.E."/>
            <person name="Felis G.E."/>
            <person name="de Vos W.M."/>
            <person name="Barrangou R."/>
            <person name="Klaenhammer T.R."/>
            <person name="Caufield P.W."/>
            <person name="Cui Y."/>
            <person name="Zhang H."/>
            <person name="O'Toole P.W."/>
        </authorList>
    </citation>
    <scope>NUCLEOTIDE SEQUENCE [LARGE SCALE GENOMIC DNA]</scope>
    <source>
        <strain evidence="2 3">DSM 19909</strain>
    </source>
</reference>
<keyword evidence="3" id="KW-1185">Reference proteome</keyword>
<dbReference type="OrthoDB" id="9796570at2"/>
<gene>
    <name evidence="2" type="ORF">FD04_GL002193</name>
</gene>
<dbReference type="Proteomes" id="UP000051160">
    <property type="component" value="Unassembled WGS sequence"/>
</dbReference>
<dbReference type="EMBL" id="AZEE01000002">
    <property type="protein sequence ID" value="KRK99832.1"/>
    <property type="molecule type" value="Genomic_DNA"/>
</dbReference>
<accession>A0A0R1LWQ8</accession>
<dbReference type="InterPro" id="IPR003140">
    <property type="entry name" value="PLipase/COase/thioEstase"/>
</dbReference>